<evidence type="ECO:0008006" key="3">
    <source>
        <dbReference type="Google" id="ProtNLM"/>
    </source>
</evidence>
<sequence>MALPSFFSLKASLCLTLLVCLLGPSVLGAQKRQMLHEDQEGIRYQNQWPLAARWTLVSDLGFRWRTGFRESNLYQIRTAATFAPRPGVRLTSGLGYTGYYRSGEVSSVEFRPFQEVSVAQRLWGLAFRHRLRLEERFFRIEANDAVGERETPAYLRPRYALQLKLRLLRLSADHPERQLTLTLGDELLLQLGGGPDFKATLRNRLLFGPALEWSNRFGLSLTFTQQTAPTATPGVFRSSEVIWLVVRHRVGGEAAPEG</sequence>
<accession>A0A2G0CBK9</accession>
<organism evidence="1 2">
    <name type="scientific">Neolewinella marina</name>
    <dbReference type="NCBI Taxonomy" id="438751"/>
    <lineage>
        <taxon>Bacteria</taxon>
        <taxon>Pseudomonadati</taxon>
        <taxon>Bacteroidota</taxon>
        <taxon>Saprospiria</taxon>
        <taxon>Saprospirales</taxon>
        <taxon>Lewinellaceae</taxon>
        <taxon>Neolewinella</taxon>
    </lineage>
</organism>
<dbReference type="Pfam" id="PF10677">
    <property type="entry name" value="DUF2490"/>
    <property type="match status" value="1"/>
</dbReference>
<keyword evidence="2" id="KW-1185">Reference proteome</keyword>
<dbReference type="InterPro" id="IPR019619">
    <property type="entry name" value="DUF2490"/>
</dbReference>
<name>A0A2G0CBK9_9BACT</name>
<evidence type="ECO:0000313" key="2">
    <source>
        <dbReference type="Proteomes" id="UP000226437"/>
    </source>
</evidence>
<proteinExistence type="predicted"/>
<dbReference type="AlphaFoldDB" id="A0A2G0CBK9"/>
<protein>
    <recommendedName>
        <fullName evidence="3">DUF2490 domain-containing protein</fullName>
    </recommendedName>
</protein>
<evidence type="ECO:0000313" key="1">
    <source>
        <dbReference type="EMBL" id="PHK97345.1"/>
    </source>
</evidence>
<gene>
    <name evidence="1" type="ORF">CGL56_16190</name>
</gene>
<reference evidence="1 2" key="1">
    <citation type="submission" date="2017-10" db="EMBL/GenBank/DDBJ databases">
        <title>The draft genome sequence of Lewinella marina KCTC 32374.</title>
        <authorList>
            <person name="Wang K."/>
        </authorList>
    </citation>
    <scope>NUCLEOTIDE SEQUENCE [LARGE SCALE GENOMIC DNA]</scope>
    <source>
        <strain evidence="1 2">MKG-38</strain>
    </source>
</reference>
<dbReference type="Proteomes" id="UP000226437">
    <property type="component" value="Unassembled WGS sequence"/>
</dbReference>
<dbReference type="EMBL" id="PDLO01000009">
    <property type="protein sequence ID" value="PHK97345.1"/>
    <property type="molecule type" value="Genomic_DNA"/>
</dbReference>
<comment type="caution">
    <text evidence="1">The sequence shown here is derived from an EMBL/GenBank/DDBJ whole genome shotgun (WGS) entry which is preliminary data.</text>
</comment>